<dbReference type="RefSeq" id="WP_090230705.1">
    <property type="nucleotide sequence ID" value="NZ_FOZP01000012.1"/>
</dbReference>
<evidence type="ECO:0000313" key="3">
    <source>
        <dbReference type="Proteomes" id="UP000199312"/>
    </source>
</evidence>
<reference evidence="3" key="1">
    <citation type="submission" date="2016-10" db="EMBL/GenBank/DDBJ databases">
        <authorList>
            <person name="Varghese N."/>
            <person name="Submissions S."/>
        </authorList>
    </citation>
    <scope>NUCLEOTIDE SEQUENCE [LARGE SCALE GENOMIC DNA]</scope>
    <source>
        <strain evidence="3">DSM 24450</strain>
    </source>
</reference>
<dbReference type="PROSITE" id="PS50164">
    <property type="entry name" value="GIY_YIG"/>
    <property type="match status" value="1"/>
</dbReference>
<proteinExistence type="predicted"/>
<accession>A0A1I6SWU3</accession>
<dbReference type="OrthoDB" id="67448at2"/>
<evidence type="ECO:0000313" key="2">
    <source>
        <dbReference type="EMBL" id="SFS81342.1"/>
    </source>
</evidence>
<dbReference type="EMBL" id="FOZP01000012">
    <property type="protein sequence ID" value="SFS81342.1"/>
    <property type="molecule type" value="Genomic_DNA"/>
</dbReference>
<keyword evidence="3" id="KW-1185">Reference proteome</keyword>
<dbReference type="SUPFAM" id="SSF82771">
    <property type="entry name" value="GIY-YIG endonuclease"/>
    <property type="match status" value="1"/>
</dbReference>
<dbReference type="STRING" id="593133.SAMN04488006_0173"/>
<sequence length="240" mass="27661">MFDQLTIEKLDFYVYALINPSDNKPFYIGKGIGNRVFNHQNCAIKDDFSNLKLDTIREIIDSGFEVEHIIIRHGLTEKEAFEIEASIIDFGNKFGFEFSNLVLGHHSSGKGLMTADEIVRIHNAKPLTELTDPVIIININKKYVRGNSSNEIYESTKQAWVIGEQKRKTTKYALSEYCGIVIEVFEIQEWYEIETPNNKRKNRWGFNGIVAKPEIREKYINKSLAHTKKKGAANPIKYRL</sequence>
<dbReference type="InterPro" id="IPR000305">
    <property type="entry name" value="GIY-YIG_endonuc"/>
</dbReference>
<dbReference type="Proteomes" id="UP000199312">
    <property type="component" value="Unassembled WGS sequence"/>
</dbReference>
<name>A0A1I6SWU3_9FLAO</name>
<protein>
    <recommendedName>
        <fullName evidence="1">GIY-YIG domain-containing protein</fullName>
    </recommendedName>
</protein>
<dbReference type="InterPro" id="IPR035901">
    <property type="entry name" value="GIY-YIG_endonuc_sf"/>
</dbReference>
<dbReference type="Pfam" id="PF22945">
    <property type="entry name" value="LEM-3_GIY-YIG"/>
    <property type="match status" value="1"/>
</dbReference>
<evidence type="ECO:0000259" key="1">
    <source>
        <dbReference type="PROSITE" id="PS50164"/>
    </source>
</evidence>
<dbReference type="AlphaFoldDB" id="A0A1I6SWU3"/>
<organism evidence="2 3">
    <name type="scientific">Lutibacter maritimus</name>
    <dbReference type="NCBI Taxonomy" id="593133"/>
    <lineage>
        <taxon>Bacteria</taxon>
        <taxon>Pseudomonadati</taxon>
        <taxon>Bacteroidota</taxon>
        <taxon>Flavobacteriia</taxon>
        <taxon>Flavobacteriales</taxon>
        <taxon>Flavobacteriaceae</taxon>
        <taxon>Lutibacter</taxon>
    </lineage>
</organism>
<gene>
    <name evidence="2" type="ORF">SAMN04488006_0173</name>
</gene>
<feature type="domain" description="GIY-YIG" evidence="1">
    <location>
        <begin position="10"/>
        <end position="98"/>
    </location>
</feature>
<dbReference type="CDD" id="cd10440">
    <property type="entry name" value="GIY-YIG_COG3680"/>
    <property type="match status" value="1"/>
</dbReference>